<evidence type="ECO:0000313" key="2">
    <source>
        <dbReference type="EMBL" id="KAF9151704.1"/>
    </source>
</evidence>
<organism evidence="2 3">
    <name type="scientific">Linnemannia schmuckeri</name>
    <dbReference type="NCBI Taxonomy" id="64567"/>
    <lineage>
        <taxon>Eukaryota</taxon>
        <taxon>Fungi</taxon>
        <taxon>Fungi incertae sedis</taxon>
        <taxon>Mucoromycota</taxon>
        <taxon>Mortierellomycotina</taxon>
        <taxon>Mortierellomycetes</taxon>
        <taxon>Mortierellales</taxon>
        <taxon>Mortierellaceae</taxon>
        <taxon>Linnemannia</taxon>
    </lineage>
</organism>
<evidence type="ECO:0000256" key="1">
    <source>
        <dbReference type="SAM" id="MobiDB-lite"/>
    </source>
</evidence>
<comment type="caution">
    <text evidence="2">The sequence shown here is derived from an EMBL/GenBank/DDBJ whole genome shotgun (WGS) entry which is preliminary data.</text>
</comment>
<accession>A0A9P5S3E4</accession>
<dbReference type="EMBL" id="JAAAUQ010000300">
    <property type="protein sequence ID" value="KAF9151704.1"/>
    <property type="molecule type" value="Genomic_DNA"/>
</dbReference>
<reference evidence="2" key="1">
    <citation type="journal article" date="2020" name="Fungal Divers.">
        <title>Resolving the Mortierellaceae phylogeny through synthesis of multi-gene phylogenetics and phylogenomics.</title>
        <authorList>
            <person name="Vandepol N."/>
            <person name="Liber J."/>
            <person name="Desiro A."/>
            <person name="Na H."/>
            <person name="Kennedy M."/>
            <person name="Barry K."/>
            <person name="Grigoriev I.V."/>
            <person name="Miller A.N."/>
            <person name="O'Donnell K."/>
            <person name="Stajich J.E."/>
            <person name="Bonito G."/>
        </authorList>
    </citation>
    <scope>NUCLEOTIDE SEQUENCE</scope>
    <source>
        <strain evidence="2">NRRL 6426</strain>
    </source>
</reference>
<proteinExistence type="predicted"/>
<keyword evidence="3" id="KW-1185">Reference proteome</keyword>
<feature type="region of interest" description="Disordered" evidence="1">
    <location>
        <begin position="1"/>
        <end position="38"/>
    </location>
</feature>
<protein>
    <submittedName>
        <fullName evidence="2">Uncharacterized protein</fullName>
    </submittedName>
</protein>
<name>A0A9P5S3E4_9FUNG</name>
<evidence type="ECO:0000313" key="3">
    <source>
        <dbReference type="Proteomes" id="UP000748756"/>
    </source>
</evidence>
<sequence length="102" mass="11043">MTTKPEIVPLSSSENALPPPANGSNHGNSDEEEIDGGKDDLIFATDFEEFDDADGLGAHPEYLTRTLADLLSGIGSDCEEEVGDQEMEQQMDLLKATETKEK</sequence>
<dbReference type="AlphaFoldDB" id="A0A9P5S3E4"/>
<gene>
    <name evidence="2" type="ORF">BG015_006336</name>
</gene>
<dbReference type="Proteomes" id="UP000748756">
    <property type="component" value="Unassembled WGS sequence"/>
</dbReference>